<dbReference type="InterPro" id="IPR013857">
    <property type="entry name" value="NADH-UbQ_OxRdtase-assoc_prot30"/>
</dbReference>
<protein>
    <recommendedName>
        <fullName evidence="5">NADH:ubiquinone oxidoreductase intermediate-associated protein 30 domain-containing protein</fullName>
    </recommendedName>
</protein>
<dbReference type="Pfam" id="PF08547">
    <property type="entry name" value="CIA30"/>
    <property type="match status" value="1"/>
</dbReference>
<evidence type="ECO:0000256" key="3">
    <source>
        <dbReference type="ARBA" id="ARBA00023128"/>
    </source>
</evidence>
<dbReference type="VEuPathDB" id="VectorBase:AATE001024"/>
<keyword evidence="4" id="KW-0143">Chaperone</keyword>
<comment type="subcellular location">
    <subcellularLocation>
        <location evidence="1">Mitochondrion</location>
    </subcellularLocation>
</comment>
<dbReference type="PANTHER" id="PTHR13194">
    <property type="entry name" value="COMPLEX I INTERMEDIATE-ASSOCIATED PROTEIN 30"/>
    <property type="match status" value="1"/>
</dbReference>
<dbReference type="PANTHER" id="PTHR13194:SF18">
    <property type="entry name" value="COMPLEX I INTERMEDIATE-ASSOCIATED PROTEIN 30, MITOCHONDRIAL"/>
    <property type="match status" value="1"/>
</dbReference>
<proteinExistence type="inferred from homology"/>
<dbReference type="GO" id="GO:0051082">
    <property type="term" value="F:unfolded protein binding"/>
    <property type="evidence" value="ECO:0007669"/>
    <property type="project" value="TreeGrafter"/>
</dbReference>
<evidence type="ECO:0000256" key="4">
    <source>
        <dbReference type="ARBA" id="ARBA00023186"/>
    </source>
</evidence>
<evidence type="ECO:0000259" key="5">
    <source>
        <dbReference type="Pfam" id="PF08547"/>
    </source>
</evidence>
<name>A0A182IKT1_ANOAO</name>
<evidence type="ECO:0000256" key="1">
    <source>
        <dbReference type="ARBA" id="ARBA00004173"/>
    </source>
</evidence>
<dbReference type="GO" id="GO:0005739">
    <property type="term" value="C:mitochondrion"/>
    <property type="evidence" value="ECO:0007669"/>
    <property type="project" value="UniProtKB-SubCell"/>
</dbReference>
<comment type="similarity">
    <text evidence="2">Belongs to the CIA30 family.</text>
</comment>
<dbReference type="InterPro" id="IPR039131">
    <property type="entry name" value="NDUFAF1"/>
</dbReference>
<dbReference type="InterPro" id="IPR008979">
    <property type="entry name" value="Galactose-bd-like_sf"/>
</dbReference>
<keyword evidence="3" id="KW-0496">Mitochondrion</keyword>
<dbReference type="SUPFAM" id="SSF49785">
    <property type="entry name" value="Galactose-binding domain-like"/>
    <property type="match status" value="1"/>
</dbReference>
<reference evidence="6" key="1">
    <citation type="submission" date="2022-08" db="UniProtKB">
        <authorList>
            <consortium name="EnsemblMetazoa"/>
        </authorList>
    </citation>
    <scope>IDENTIFICATION</scope>
    <source>
        <strain evidence="6">EBRO</strain>
    </source>
</reference>
<organism evidence="6">
    <name type="scientific">Anopheles atroparvus</name>
    <name type="common">European mosquito</name>
    <dbReference type="NCBI Taxonomy" id="41427"/>
    <lineage>
        <taxon>Eukaryota</taxon>
        <taxon>Metazoa</taxon>
        <taxon>Ecdysozoa</taxon>
        <taxon>Arthropoda</taxon>
        <taxon>Hexapoda</taxon>
        <taxon>Insecta</taxon>
        <taxon>Pterygota</taxon>
        <taxon>Neoptera</taxon>
        <taxon>Endopterygota</taxon>
        <taxon>Diptera</taxon>
        <taxon>Nematocera</taxon>
        <taxon>Culicoidea</taxon>
        <taxon>Culicidae</taxon>
        <taxon>Anophelinae</taxon>
        <taxon>Anopheles</taxon>
    </lineage>
</organism>
<dbReference type="AlphaFoldDB" id="A0A182IKT1"/>
<dbReference type="EnsemblMetazoa" id="AATE001024-RA">
    <property type="protein sequence ID" value="AATE001024-PA.1"/>
    <property type="gene ID" value="AATE001024"/>
</dbReference>
<feature type="domain" description="NADH:ubiquinone oxidoreductase intermediate-associated protein 30" evidence="5">
    <location>
        <begin position="139"/>
        <end position="313"/>
    </location>
</feature>
<sequence length="343" mass="39550">MIVCTMLRTCQPTYLLRFVGCVATATNGGFNGNFVRQMHALYDRHHLGSQRHSAEDRLLLRQLVSTELIRPSVIASGLFWERNRKGGYQTTQRVSTKELIVNGLKELRTELALFQQEWKERIESDPLVVFRPGEIDVVFGFESDKDLDQWVVTTDRDHNEGYSTAALERSTGGYGLFHGTLESRVPKDGRIKRAGYANIKSLRVRKSFKRESFYDWSQYNTLVLKVRGDGRSYLINLAAEGYYDILWNDIYHYVLYTRGGPHWQIAKIPFSKFFLASKGRVQDQQGPVPLNRITNVGFSVGSRGGHEGTFRLEFDFIGLEFDPSHQEEFAYEMYRQQKYIVAT</sequence>
<evidence type="ECO:0000313" key="6">
    <source>
        <dbReference type="EnsemblMetazoa" id="AATE001024-PA.1"/>
    </source>
</evidence>
<dbReference type="GO" id="GO:0032981">
    <property type="term" value="P:mitochondrial respiratory chain complex I assembly"/>
    <property type="evidence" value="ECO:0007669"/>
    <property type="project" value="TreeGrafter"/>
</dbReference>
<accession>A0A182IKT1</accession>
<evidence type="ECO:0000256" key="2">
    <source>
        <dbReference type="ARBA" id="ARBA00007884"/>
    </source>
</evidence>
<dbReference type="STRING" id="41427.A0A182IKT1"/>
<dbReference type="GO" id="GO:0006120">
    <property type="term" value="P:mitochondrial electron transport, NADH to ubiquinone"/>
    <property type="evidence" value="ECO:0007669"/>
    <property type="project" value="TreeGrafter"/>
</dbReference>